<evidence type="ECO:0000313" key="3">
    <source>
        <dbReference type="Proteomes" id="UP000646827"/>
    </source>
</evidence>
<dbReference type="AlphaFoldDB" id="A0A8H7RN36"/>
<comment type="caution">
    <text evidence="2">The sequence shown here is derived from an EMBL/GenBank/DDBJ whole genome shotgun (WGS) entry which is preliminary data.</text>
</comment>
<organism evidence="2 3">
    <name type="scientific">Circinella minor</name>
    <dbReference type="NCBI Taxonomy" id="1195481"/>
    <lineage>
        <taxon>Eukaryota</taxon>
        <taxon>Fungi</taxon>
        <taxon>Fungi incertae sedis</taxon>
        <taxon>Mucoromycota</taxon>
        <taxon>Mucoromycotina</taxon>
        <taxon>Mucoromycetes</taxon>
        <taxon>Mucorales</taxon>
        <taxon>Lichtheimiaceae</taxon>
        <taxon>Circinella</taxon>
    </lineage>
</organism>
<dbReference type="Proteomes" id="UP000646827">
    <property type="component" value="Unassembled WGS sequence"/>
</dbReference>
<sequence>MGGEAYKKSVAKHTKNRKIPQKNTPPTKVSGHSSIAVLQANTKLNTFNNDIVPRKKVRNGNSRVSKAAHKMRTLLENKTDKELKRFPWSEFKLTKSDVYPDKHYYYHSGEKLAIVGFDYGVDHRTGLHYKTAVSPKDLLAEKQQQLEKALDDNTVHLVKEDEILQFLLLCKIPVIP</sequence>
<dbReference type="OrthoDB" id="2301123at2759"/>
<evidence type="ECO:0000256" key="1">
    <source>
        <dbReference type="SAM" id="MobiDB-lite"/>
    </source>
</evidence>
<gene>
    <name evidence="2" type="ORF">INT45_010236</name>
</gene>
<reference evidence="2 3" key="1">
    <citation type="submission" date="2020-12" db="EMBL/GenBank/DDBJ databases">
        <title>Metabolic potential, ecology and presence of endohyphal bacteria is reflected in genomic diversity of Mucoromycotina.</title>
        <authorList>
            <person name="Muszewska A."/>
            <person name="Okrasinska A."/>
            <person name="Steczkiewicz K."/>
            <person name="Drgas O."/>
            <person name="Orlowska M."/>
            <person name="Perlinska-Lenart U."/>
            <person name="Aleksandrzak-Piekarczyk T."/>
            <person name="Szatraj K."/>
            <person name="Zielenkiewicz U."/>
            <person name="Pilsyk S."/>
            <person name="Malc E."/>
            <person name="Mieczkowski P."/>
            <person name="Kruszewska J.S."/>
            <person name="Biernat P."/>
            <person name="Pawlowska J."/>
        </authorList>
    </citation>
    <scope>NUCLEOTIDE SEQUENCE [LARGE SCALE GENOMIC DNA]</scope>
    <source>
        <strain evidence="2 3">CBS 142.35</strain>
    </source>
</reference>
<accession>A0A8H7RN36</accession>
<feature type="region of interest" description="Disordered" evidence="1">
    <location>
        <begin position="1"/>
        <end position="33"/>
    </location>
</feature>
<feature type="compositionally biased region" description="Basic residues" evidence="1">
    <location>
        <begin position="9"/>
        <end position="20"/>
    </location>
</feature>
<keyword evidence="3" id="KW-1185">Reference proteome</keyword>
<feature type="compositionally biased region" description="Polar residues" evidence="1">
    <location>
        <begin position="21"/>
        <end position="33"/>
    </location>
</feature>
<proteinExistence type="predicted"/>
<dbReference type="EMBL" id="JAEPRB010000639">
    <property type="protein sequence ID" value="KAG2214136.1"/>
    <property type="molecule type" value="Genomic_DNA"/>
</dbReference>
<evidence type="ECO:0000313" key="2">
    <source>
        <dbReference type="EMBL" id="KAG2214136.1"/>
    </source>
</evidence>
<protein>
    <submittedName>
        <fullName evidence="2">Uncharacterized protein</fullName>
    </submittedName>
</protein>
<name>A0A8H7RN36_9FUNG</name>